<evidence type="ECO:0000256" key="2">
    <source>
        <dbReference type="ARBA" id="ARBA00005417"/>
    </source>
</evidence>
<proteinExistence type="inferred from homology"/>
<dbReference type="NCBIfam" id="TIGR01727">
    <property type="entry name" value="oligo_HPY"/>
    <property type="match status" value="1"/>
</dbReference>
<dbReference type="InterPro" id="IPR013563">
    <property type="entry name" value="Oligopep_ABC_C"/>
</dbReference>
<evidence type="ECO:0000256" key="7">
    <source>
        <dbReference type="ARBA" id="ARBA00023136"/>
    </source>
</evidence>
<keyword evidence="3" id="KW-0813">Transport</keyword>
<dbReference type="PROSITE" id="PS00211">
    <property type="entry name" value="ABC_TRANSPORTER_1"/>
    <property type="match status" value="1"/>
</dbReference>
<dbReference type="AlphaFoldDB" id="A0A4V1KJK3"/>
<evidence type="ECO:0000256" key="4">
    <source>
        <dbReference type="ARBA" id="ARBA00022475"/>
    </source>
</evidence>
<dbReference type="Pfam" id="PF00005">
    <property type="entry name" value="ABC_tran"/>
    <property type="match status" value="1"/>
</dbReference>
<sequence length="356" mass="37024">SPSSSPESPVPPHPLASLATSPRRGEVGGGASPLLSVQNLTTAFDGPTGRHAAVRGITFSLHRGGSLGIVGESGSGKSVAALSLTRLTASPPGVITAGAVALDGEDLLAAPFERLRAARGGRVAYVFQDPSTTLNPLMRVGDQIAEAVSAHRDAAGAKDRAKDLMAAVELPEPHRLQNAFPHELSGGQRQRVGIAIALADDPDVLVADEPTTALDATTQATVLKLFASLRKERGAALIFVSHDFGVIEELSERVAVMYAGEIVEEGPTQSVLAAPRHPYTARLLACAPKLGEPDRALDAIEGAPPPIDDRPKGCAFAPRCRLAIDDCRAGPIALADLGEGRAARCIRTEEVAHGRF</sequence>
<keyword evidence="11" id="KW-1185">Reference proteome</keyword>
<evidence type="ECO:0000313" key="10">
    <source>
        <dbReference type="EMBL" id="RXF74492.1"/>
    </source>
</evidence>
<dbReference type="Pfam" id="PF08352">
    <property type="entry name" value="oligo_HPY"/>
    <property type="match status" value="1"/>
</dbReference>
<dbReference type="Gene3D" id="3.40.50.300">
    <property type="entry name" value="P-loop containing nucleotide triphosphate hydrolases"/>
    <property type="match status" value="1"/>
</dbReference>
<dbReference type="GO" id="GO:0015833">
    <property type="term" value="P:peptide transport"/>
    <property type="evidence" value="ECO:0007669"/>
    <property type="project" value="InterPro"/>
</dbReference>
<feature type="non-terminal residue" evidence="10">
    <location>
        <position position="1"/>
    </location>
</feature>
<keyword evidence="7" id="KW-0472">Membrane</keyword>
<evidence type="ECO:0000259" key="9">
    <source>
        <dbReference type="PROSITE" id="PS50893"/>
    </source>
</evidence>
<evidence type="ECO:0000256" key="5">
    <source>
        <dbReference type="ARBA" id="ARBA00022741"/>
    </source>
</evidence>
<dbReference type="EMBL" id="RYFI01000004">
    <property type="protein sequence ID" value="RXF74492.1"/>
    <property type="molecule type" value="Genomic_DNA"/>
</dbReference>
<dbReference type="InterPro" id="IPR017871">
    <property type="entry name" value="ABC_transporter-like_CS"/>
</dbReference>
<dbReference type="RefSeq" id="WP_164919513.1">
    <property type="nucleotide sequence ID" value="NZ_RYFI01000004.1"/>
</dbReference>
<evidence type="ECO:0000313" key="11">
    <source>
        <dbReference type="Proteomes" id="UP000289708"/>
    </source>
</evidence>
<reference evidence="10 11" key="1">
    <citation type="submission" date="2018-12" db="EMBL/GenBank/DDBJ databases">
        <title>bacterium Hansschlegelia zhihuaiae S113.</title>
        <authorList>
            <person name="He J."/>
        </authorList>
    </citation>
    <scope>NUCLEOTIDE SEQUENCE [LARGE SCALE GENOMIC DNA]</scope>
    <source>
        <strain evidence="10 11">S 113</strain>
    </source>
</reference>
<dbReference type="InterPro" id="IPR003593">
    <property type="entry name" value="AAA+_ATPase"/>
</dbReference>
<dbReference type="PROSITE" id="PS50893">
    <property type="entry name" value="ABC_TRANSPORTER_2"/>
    <property type="match status" value="1"/>
</dbReference>
<dbReference type="SUPFAM" id="SSF52540">
    <property type="entry name" value="P-loop containing nucleoside triphosphate hydrolases"/>
    <property type="match status" value="1"/>
</dbReference>
<evidence type="ECO:0000256" key="8">
    <source>
        <dbReference type="SAM" id="MobiDB-lite"/>
    </source>
</evidence>
<comment type="subcellular location">
    <subcellularLocation>
        <location evidence="1">Cell inner membrane</location>
        <topology evidence="1">Peripheral membrane protein</topology>
    </subcellularLocation>
</comment>
<feature type="region of interest" description="Disordered" evidence="8">
    <location>
        <begin position="1"/>
        <end position="33"/>
    </location>
</feature>
<comment type="similarity">
    <text evidence="2">Belongs to the ABC transporter superfamily.</text>
</comment>
<dbReference type="SMART" id="SM00382">
    <property type="entry name" value="AAA"/>
    <property type="match status" value="1"/>
</dbReference>
<gene>
    <name evidence="10" type="ORF">EK403_06445</name>
</gene>
<dbReference type="Proteomes" id="UP000289708">
    <property type="component" value="Unassembled WGS sequence"/>
</dbReference>
<organism evidence="10 11">
    <name type="scientific">Hansschlegelia zhihuaiae</name>
    <dbReference type="NCBI Taxonomy" id="405005"/>
    <lineage>
        <taxon>Bacteria</taxon>
        <taxon>Pseudomonadati</taxon>
        <taxon>Pseudomonadota</taxon>
        <taxon>Alphaproteobacteria</taxon>
        <taxon>Hyphomicrobiales</taxon>
        <taxon>Methylopilaceae</taxon>
        <taxon>Hansschlegelia</taxon>
    </lineage>
</organism>
<keyword evidence="6 10" id="KW-0067">ATP-binding</keyword>
<dbReference type="CDD" id="cd03257">
    <property type="entry name" value="ABC_NikE_OppD_transporters"/>
    <property type="match status" value="1"/>
</dbReference>
<dbReference type="PANTHER" id="PTHR43297:SF2">
    <property type="entry name" value="DIPEPTIDE TRANSPORT ATP-BINDING PROTEIN DPPD"/>
    <property type="match status" value="1"/>
</dbReference>
<evidence type="ECO:0000256" key="3">
    <source>
        <dbReference type="ARBA" id="ARBA00022448"/>
    </source>
</evidence>
<keyword evidence="4" id="KW-1003">Cell membrane</keyword>
<dbReference type="FunFam" id="3.40.50.300:FF:000016">
    <property type="entry name" value="Oligopeptide ABC transporter ATP-binding component"/>
    <property type="match status" value="1"/>
</dbReference>
<feature type="domain" description="ABC transporter" evidence="9">
    <location>
        <begin position="35"/>
        <end position="284"/>
    </location>
</feature>
<dbReference type="InterPro" id="IPR027417">
    <property type="entry name" value="P-loop_NTPase"/>
</dbReference>
<comment type="caution">
    <text evidence="10">The sequence shown here is derived from an EMBL/GenBank/DDBJ whole genome shotgun (WGS) entry which is preliminary data.</text>
</comment>
<dbReference type="GO" id="GO:0055085">
    <property type="term" value="P:transmembrane transport"/>
    <property type="evidence" value="ECO:0007669"/>
    <property type="project" value="UniProtKB-ARBA"/>
</dbReference>
<dbReference type="PANTHER" id="PTHR43297">
    <property type="entry name" value="OLIGOPEPTIDE TRANSPORT ATP-BINDING PROTEIN APPD"/>
    <property type="match status" value="1"/>
</dbReference>
<dbReference type="GO" id="GO:0005886">
    <property type="term" value="C:plasma membrane"/>
    <property type="evidence" value="ECO:0007669"/>
    <property type="project" value="UniProtKB-SubCell"/>
</dbReference>
<keyword evidence="5" id="KW-0547">Nucleotide-binding</keyword>
<protein>
    <submittedName>
        <fullName evidence="10">ABC transporter ATP-binding protein</fullName>
    </submittedName>
</protein>
<name>A0A4V1KJK3_9HYPH</name>
<dbReference type="InterPro" id="IPR050388">
    <property type="entry name" value="ABC_Ni/Peptide_Import"/>
</dbReference>
<dbReference type="GO" id="GO:0016887">
    <property type="term" value="F:ATP hydrolysis activity"/>
    <property type="evidence" value="ECO:0007669"/>
    <property type="project" value="InterPro"/>
</dbReference>
<evidence type="ECO:0000256" key="1">
    <source>
        <dbReference type="ARBA" id="ARBA00004417"/>
    </source>
</evidence>
<evidence type="ECO:0000256" key="6">
    <source>
        <dbReference type="ARBA" id="ARBA00022840"/>
    </source>
</evidence>
<accession>A0A4V1KJK3</accession>
<dbReference type="InterPro" id="IPR003439">
    <property type="entry name" value="ABC_transporter-like_ATP-bd"/>
</dbReference>
<dbReference type="GO" id="GO:0005524">
    <property type="term" value="F:ATP binding"/>
    <property type="evidence" value="ECO:0007669"/>
    <property type="project" value="UniProtKB-KW"/>
</dbReference>